<evidence type="ECO:0000313" key="2">
    <source>
        <dbReference type="Proteomes" id="UP000749646"/>
    </source>
</evidence>
<feature type="non-terminal residue" evidence="1">
    <location>
        <position position="87"/>
    </location>
</feature>
<dbReference type="Proteomes" id="UP000749646">
    <property type="component" value="Unassembled WGS sequence"/>
</dbReference>
<comment type="caution">
    <text evidence="1">The sequence shown here is derived from an EMBL/GenBank/DDBJ whole genome shotgun (WGS) entry which is preliminary data.</text>
</comment>
<reference evidence="1" key="1">
    <citation type="journal article" date="2020" name="Fungal Divers.">
        <title>Resolving the Mortierellaceae phylogeny through synthesis of multi-gene phylogenetics and phylogenomics.</title>
        <authorList>
            <person name="Vandepol N."/>
            <person name="Liber J."/>
            <person name="Desiro A."/>
            <person name="Na H."/>
            <person name="Kennedy M."/>
            <person name="Barry K."/>
            <person name="Grigoriev I.V."/>
            <person name="Miller A.N."/>
            <person name="O'Donnell K."/>
            <person name="Stajich J.E."/>
            <person name="Bonito G."/>
        </authorList>
    </citation>
    <scope>NUCLEOTIDE SEQUENCE</scope>
    <source>
        <strain evidence="1">MES-2147</strain>
    </source>
</reference>
<accession>A0A9P6IHQ3</accession>
<dbReference type="AlphaFoldDB" id="A0A9P6IHQ3"/>
<name>A0A9P6IHQ3_9FUNG</name>
<protein>
    <submittedName>
        <fullName evidence="1">Uncharacterized protein</fullName>
    </submittedName>
</protein>
<gene>
    <name evidence="1" type="ORF">BGZ65_010192</name>
</gene>
<organism evidence="1 2">
    <name type="scientific">Modicella reniformis</name>
    <dbReference type="NCBI Taxonomy" id="1440133"/>
    <lineage>
        <taxon>Eukaryota</taxon>
        <taxon>Fungi</taxon>
        <taxon>Fungi incertae sedis</taxon>
        <taxon>Mucoromycota</taxon>
        <taxon>Mortierellomycotina</taxon>
        <taxon>Mortierellomycetes</taxon>
        <taxon>Mortierellales</taxon>
        <taxon>Mortierellaceae</taxon>
        <taxon>Modicella</taxon>
    </lineage>
</organism>
<dbReference type="EMBL" id="JAAAHW010010991">
    <property type="protein sequence ID" value="KAF9921645.1"/>
    <property type="molecule type" value="Genomic_DNA"/>
</dbReference>
<keyword evidence="2" id="KW-1185">Reference proteome</keyword>
<sequence>LLRHSHHTKSGIGSHLARKSCTLEEAARYAKDLFEPVELRLEGGDNMNGLLLTGGAKRLGVGAMTHVRPLNHRLDEEVEDVELNLAL</sequence>
<feature type="non-terminal residue" evidence="1">
    <location>
        <position position="1"/>
    </location>
</feature>
<evidence type="ECO:0000313" key="1">
    <source>
        <dbReference type="EMBL" id="KAF9921645.1"/>
    </source>
</evidence>
<proteinExistence type="predicted"/>